<gene>
    <name evidence="2" type="ORF">CR205_18770</name>
</gene>
<dbReference type="AntiFam" id="ANF00026">
    <property type="entry name" value="Overlaps glmS ribozyme"/>
</dbReference>
<accession>A0A2W0HF74</accession>
<feature type="region of interest" description="Disordered" evidence="1">
    <location>
        <begin position="42"/>
        <end position="63"/>
    </location>
</feature>
<dbReference type="AlphaFoldDB" id="A0A2W0HF74"/>
<name>A0A2W0HF74_9BACI</name>
<protein>
    <submittedName>
        <fullName evidence="2">Uncharacterized protein</fullName>
    </submittedName>
</protein>
<proteinExistence type="predicted"/>
<sequence>MSDNLNLKAPELTGGSDTLRLVDEEEVYRSFGGCLPVAHHNRKPASLKQRGDSLNKSCGGDDH</sequence>
<feature type="compositionally biased region" description="Basic and acidic residues" evidence="1">
    <location>
        <begin position="49"/>
        <end position="63"/>
    </location>
</feature>
<reference evidence="2 3" key="1">
    <citation type="submission" date="2017-10" db="EMBL/GenBank/DDBJ databases">
        <title>Bacillus sp. nov., a halophilic bacterium isolated from a Yangshapao Lake.</title>
        <authorList>
            <person name="Wang H."/>
        </authorList>
    </citation>
    <scope>NUCLEOTIDE SEQUENCE [LARGE SCALE GENOMIC DNA]</scope>
    <source>
        <strain evidence="2 3">YSP-3</strain>
    </source>
</reference>
<dbReference type="Proteomes" id="UP000248066">
    <property type="component" value="Unassembled WGS sequence"/>
</dbReference>
<keyword evidence="3" id="KW-1185">Reference proteome</keyword>
<dbReference type="EMBL" id="PDOF01000004">
    <property type="protein sequence ID" value="PYZ95572.1"/>
    <property type="molecule type" value="Genomic_DNA"/>
</dbReference>
<evidence type="ECO:0000313" key="3">
    <source>
        <dbReference type="Proteomes" id="UP000248066"/>
    </source>
</evidence>
<evidence type="ECO:0000313" key="2">
    <source>
        <dbReference type="EMBL" id="PYZ95572.1"/>
    </source>
</evidence>
<comment type="caution">
    <text evidence="2">The sequence shown here is derived from an EMBL/GenBank/DDBJ whole genome shotgun (WGS) entry which is preliminary data.</text>
</comment>
<evidence type="ECO:0000256" key="1">
    <source>
        <dbReference type="SAM" id="MobiDB-lite"/>
    </source>
</evidence>
<organism evidence="2 3">
    <name type="scientific">Alteribacter lacisalsi</name>
    <dbReference type="NCBI Taxonomy" id="2045244"/>
    <lineage>
        <taxon>Bacteria</taxon>
        <taxon>Bacillati</taxon>
        <taxon>Bacillota</taxon>
        <taxon>Bacilli</taxon>
        <taxon>Bacillales</taxon>
        <taxon>Bacillaceae</taxon>
        <taxon>Alteribacter</taxon>
    </lineage>
</organism>